<evidence type="ECO:0000313" key="2">
    <source>
        <dbReference type="Proteomes" id="UP000001022"/>
    </source>
</evidence>
<dbReference type="KEGG" id="hdu:HD_1016"/>
<sequence>MEDPSELGDKPQISFAKQLNIALCHVVQSFKLNAPKGESDCRLTKDYG</sequence>
<accession>Q7VMG2</accession>
<evidence type="ECO:0000313" key="1">
    <source>
        <dbReference type="EMBL" id="AAP95894.1"/>
    </source>
</evidence>
<dbReference type="STRING" id="233412.HD_1016"/>
<dbReference type="Proteomes" id="UP000001022">
    <property type="component" value="Chromosome"/>
</dbReference>
<organism evidence="1 2">
    <name type="scientific">Haemophilus ducreyi (strain 35000HP / ATCC 700724)</name>
    <dbReference type="NCBI Taxonomy" id="233412"/>
    <lineage>
        <taxon>Bacteria</taxon>
        <taxon>Pseudomonadati</taxon>
        <taxon>Pseudomonadota</taxon>
        <taxon>Gammaproteobacteria</taxon>
        <taxon>Pasteurellales</taxon>
        <taxon>Pasteurellaceae</taxon>
        <taxon>Haemophilus</taxon>
    </lineage>
</organism>
<dbReference type="HOGENOM" id="CLU_3153414_0_0_6"/>
<reference evidence="2" key="1">
    <citation type="submission" date="2003-06" db="EMBL/GenBank/DDBJ databases">
        <title>The complete genome sequence of Haemophilus ducreyi.</title>
        <authorList>
            <person name="Munson R.S. Jr."/>
            <person name="Ray W.C."/>
            <person name="Mahairas G."/>
            <person name="Sabo P."/>
            <person name="Mungur R."/>
            <person name="Johnson L."/>
            <person name="Nguyen D."/>
            <person name="Wang J."/>
            <person name="Forst C."/>
            <person name="Hood L."/>
        </authorList>
    </citation>
    <scope>NUCLEOTIDE SEQUENCE [LARGE SCALE GENOMIC DNA]</scope>
    <source>
        <strain evidence="2">35000HP / ATCC 700724</strain>
    </source>
</reference>
<proteinExistence type="predicted"/>
<gene>
    <name evidence="1" type="ordered locus">HD_1016</name>
</gene>
<protein>
    <submittedName>
        <fullName evidence="1">Uncharacterized protein</fullName>
    </submittedName>
</protein>
<dbReference type="AlphaFoldDB" id="Q7VMG2"/>
<dbReference type="EMBL" id="AE017143">
    <property type="protein sequence ID" value="AAP95894.1"/>
    <property type="molecule type" value="Genomic_DNA"/>
</dbReference>
<name>Q7VMG2_HAEDU</name>
<keyword evidence="2" id="KW-1185">Reference proteome</keyword>